<dbReference type="RefSeq" id="WP_056936922.1">
    <property type="nucleotide sequence ID" value="NZ_AZFN01000005.1"/>
</dbReference>
<evidence type="ECO:0000256" key="1">
    <source>
        <dbReference type="SAM" id="Phobius"/>
    </source>
</evidence>
<keyword evidence="1" id="KW-1133">Transmembrane helix</keyword>
<dbReference type="EMBL" id="AZFN01000005">
    <property type="protein sequence ID" value="KRM03154.1"/>
    <property type="molecule type" value="Genomic_DNA"/>
</dbReference>
<keyword evidence="1" id="KW-0812">Transmembrane</keyword>
<organism evidence="2 3">
    <name type="scientific">Limosilactobacillus gastricus DSM 16045</name>
    <dbReference type="NCBI Taxonomy" id="1423749"/>
    <lineage>
        <taxon>Bacteria</taxon>
        <taxon>Bacillati</taxon>
        <taxon>Bacillota</taxon>
        <taxon>Bacilli</taxon>
        <taxon>Lactobacillales</taxon>
        <taxon>Lactobacillaceae</taxon>
        <taxon>Limosilactobacillus</taxon>
    </lineage>
</organism>
<accession>A0A0R1VCG6</accession>
<dbReference type="AlphaFoldDB" id="A0A0R1VCG6"/>
<evidence type="ECO:0000313" key="3">
    <source>
        <dbReference type="Proteomes" id="UP000051739"/>
    </source>
</evidence>
<feature type="transmembrane region" description="Helical" evidence="1">
    <location>
        <begin position="168"/>
        <end position="192"/>
    </location>
</feature>
<feature type="transmembrane region" description="Helical" evidence="1">
    <location>
        <begin position="6"/>
        <end position="25"/>
    </location>
</feature>
<feature type="transmembrane region" description="Helical" evidence="1">
    <location>
        <begin position="81"/>
        <end position="104"/>
    </location>
</feature>
<keyword evidence="3" id="KW-1185">Reference proteome</keyword>
<name>A0A0R1VCG6_9LACO</name>
<comment type="caution">
    <text evidence="2">The sequence shown here is derived from an EMBL/GenBank/DDBJ whole genome shotgun (WGS) entry which is preliminary data.</text>
</comment>
<gene>
    <name evidence="2" type="ORF">FC60_GL001450</name>
</gene>
<feature type="transmembrane region" description="Helical" evidence="1">
    <location>
        <begin position="125"/>
        <end position="148"/>
    </location>
</feature>
<keyword evidence="1" id="KW-0472">Membrane</keyword>
<feature type="transmembrane region" description="Helical" evidence="1">
    <location>
        <begin position="46"/>
        <end position="66"/>
    </location>
</feature>
<proteinExistence type="predicted"/>
<sequence length="198" mass="23753">MIRIAILWTPFLLYFMQLIFPILCPKQGMKFHKIKYDLLYGDKITFFSRVVFWTIIVYFSMLSYFLNYKIFENGEKFSTQLTLVLAIFAMYGVYIGFLQFMAGYNKKNITYLGHQKMDFLSSRNVWYQITRIWEFYLLLFLIIIPPQIIEILPFRILNVYQFIWQSNILLLLILFIFLLKFSINVANITILINTDADS</sequence>
<protein>
    <submittedName>
        <fullName evidence="2">Uncharacterized protein</fullName>
    </submittedName>
</protein>
<evidence type="ECO:0000313" key="2">
    <source>
        <dbReference type="EMBL" id="KRM03154.1"/>
    </source>
</evidence>
<reference evidence="2 3" key="1">
    <citation type="journal article" date="2015" name="Genome Announc.">
        <title>Expanding the biotechnology potential of lactobacilli through comparative genomics of 213 strains and associated genera.</title>
        <authorList>
            <person name="Sun Z."/>
            <person name="Harris H.M."/>
            <person name="McCann A."/>
            <person name="Guo C."/>
            <person name="Argimon S."/>
            <person name="Zhang W."/>
            <person name="Yang X."/>
            <person name="Jeffery I.B."/>
            <person name="Cooney J.C."/>
            <person name="Kagawa T.F."/>
            <person name="Liu W."/>
            <person name="Song Y."/>
            <person name="Salvetti E."/>
            <person name="Wrobel A."/>
            <person name="Rasinkangas P."/>
            <person name="Parkhill J."/>
            <person name="Rea M.C."/>
            <person name="O'Sullivan O."/>
            <person name="Ritari J."/>
            <person name="Douillard F.P."/>
            <person name="Paul Ross R."/>
            <person name="Yang R."/>
            <person name="Briner A.E."/>
            <person name="Felis G.E."/>
            <person name="de Vos W.M."/>
            <person name="Barrangou R."/>
            <person name="Klaenhammer T.R."/>
            <person name="Caufield P.W."/>
            <person name="Cui Y."/>
            <person name="Zhang H."/>
            <person name="O'Toole P.W."/>
        </authorList>
    </citation>
    <scope>NUCLEOTIDE SEQUENCE [LARGE SCALE GENOMIC DNA]</scope>
    <source>
        <strain evidence="2 3">DSM 16045</strain>
    </source>
</reference>
<dbReference type="Proteomes" id="UP000051739">
    <property type="component" value="Unassembled WGS sequence"/>
</dbReference>
<dbReference type="PATRIC" id="fig|1423749.3.peg.1494"/>